<gene>
    <name evidence="9" type="ORF">HNR38_001471</name>
</gene>
<evidence type="ECO:0000259" key="8">
    <source>
        <dbReference type="PROSITE" id="PS50949"/>
    </source>
</evidence>
<reference evidence="9 10" key="1">
    <citation type="submission" date="2020-08" db="EMBL/GenBank/DDBJ databases">
        <title>Genomic Encyclopedia of Type Strains, Phase IV (KMG-IV): sequencing the most valuable type-strain genomes for metagenomic binning, comparative biology and taxonomic classification.</title>
        <authorList>
            <person name="Goeker M."/>
        </authorList>
    </citation>
    <scope>NUCLEOTIDE SEQUENCE [LARGE SCALE GENOMIC DNA]</scope>
    <source>
        <strain evidence="9 10">DSM 22359</strain>
    </source>
</reference>
<dbReference type="GO" id="GO:0003700">
    <property type="term" value="F:DNA-binding transcription factor activity"/>
    <property type="evidence" value="ECO:0007669"/>
    <property type="project" value="InterPro"/>
</dbReference>
<organism evidence="9 10">
    <name type="scientific">Marinobacter oulmenensis</name>
    <dbReference type="NCBI Taxonomy" id="643747"/>
    <lineage>
        <taxon>Bacteria</taxon>
        <taxon>Pseudomonadati</taxon>
        <taxon>Pseudomonadota</taxon>
        <taxon>Gammaproteobacteria</taxon>
        <taxon>Pseudomonadales</taxon>
        <taxon>Marinobacteraceae</taxon>
        <taxon>Marinobacter</taxon>
    </lineage>
</organism>
<evidence type="ECO:0000256" key="2">
    <source>
        <dbReference type="ARBA" id="ARBA00023015"/>
    </source>
</evidence>
<feature type="compositionally biased region" description="Basic and acidic residues" evidence="7">
    <location>
        <begin position="238"/>
        <end position="255"/>
    </location>
</feature>
<evidence type="ECO:0000256" key="6">
    <source>
        <dbReference type="ARBA" id="ARBA00039592"/>
    </source>
</evidence>
<keyword evidence="3" id="KW-0238">DNA-binding</keyword>
<dbReference type="Proteomes" id="UP000591735">
    <property type="component" value="Unassembled WGS sequence"/>
</dbReference>
<dbReference type="SMART" id="SM00345">
    <property type="entry name" value="HTH_GNTR"/>
    <property type="match status" value="1"/>
</dbReference>
<feature type="region of interest" description="Disordered" evidence="7">
    <location>
        <begin position="236"/>
        <end position="263"/>
    </location>
</feature>
<evidence type="ECO:0000313" key="9">
    <source>
        <dbReference type="EMBL" id="MBB5320985.1"/>
    </source>
</evidence>
<dbReference type="PANTHER" id="PTHR43537">
    <property type="entry name" value="TRANSCRIPTIONAL REGULATOR, GNTR FAMILY"/>
    <property type="match status" value="1"/>
</dbReference>
<dbReference type="InterPro" id="IPR036390">
    <property type="entry name" value="WH_DNA-bd_sf"/>
</dbReference>
<accession>A0A840UF09</accession>
<dbReference type="SUPFAM" id="SSF48008">
    <property type="entry name" value="GntR ligand-binding domain-like"/>
    <property type="match status" value="1"/>
</dbReference>
<feature type="domain" description="HTH gntR-type" evidence="8">
    <location>
        <begin position="9"/>
        <end position="77"/>
    </location>
</feature>
<dbReference type="Gene3D" id="1.10.10.10">
    <property type="entry name" value="Winged helix-like DNA-binding domain superfamily/Winged helix DNA-binding domain"/>
    <property type="match status" value="1"/>
</dbReference>
<evidence type="ECO:0000256" key="7">
    <source>
        <dbReference type="SAM" id="MobiDB-lite"/>
    </source>
</evidence>
<evidence type="ECO:0000256" key="3">
    <source>
        <dbReference type="ARBA" id="ARBA00023125"/>
    </source>
</evidence>
<keyword evidence="2" id="KW-0805">Transcription regulation</keyword>
<dbReference type="GO" id="GO:0003677">
    <property type="term" value="F:DNA binding"/>
    <property type="evidence" value="ECO:0007669"/>
    <property type="project" value="UniProtKB-KW"/>
</dbReference>
<dbReference type="Pfam" id="PF07729">
    <property type="entry name" value="FCD"/>
    <property type="match status" value="1"/>
</dbReference>
<name>A0A840UF09_9GAMM</name>
<dbReference type="InterPro" id="IPR011711">
    <property type="entry name" value="GntR_C"/>
</dbReference>
<dbReference type="PRINTS" id="PR00035">
    <property type="entry name" value="HTHGNTR"/>
</dbReference>
<comment type="function">
    <text evidence="5">Transcriptional repressor for the pyruvate dehydrogenase complex genes aceEF and lpd.</text>
</comment>
<dbReference type="InterPro" id="IPR036388">
    <property type="entry name" value="WH-like_DNA-bd_sf"/>
</dbReference>
<dbReference type="InterPro" id="IPR008920">
    <property type="entry name" value="TF_FadR/GntR_C"/>
</dbReference>
<dbReference type="RefSeq" id="WP_183701419.1">
    <property type="nucleotide sequence ID" value="NZ_JACHFE010000003.1"/>
</dbReference>
<evidence type="ECO:0000313" key="10">
    <source>
        <dbReference type="Proteomes" id="UP000591735"/>
    </source>
</evidence>
<dbReference type="CDD" id="cd07377">
    <property type="entry name" value="WHTH_GntR"/>
    <property type="match status" value="1"/>
</dbReference>
<comment type="caution">
    <text evidence="9">The sequence shown here is derived from an EMBL/GenBank/DDBJ whole genome shotgun (WGS) entry which is preliminary data.</text>
</comment>
<dbReference type="SMART" id="SM00895">
    <property type="entry name" value="FCD"/>
    <property type="match status" value="1"/>
</dbReference>
<protein>
    <recommendedName>
        <fullName evidence="6">Pyruvate dehydrogenase complex repressor</fullName>
    </recommendedName>
</protein>
<keyword evidence="1" id="KW-0678">Repressor</keyword>
<keyword evidence="9" id="KW-0670">Pyruvate</keyword>
<keyword evidence="4" id="KW-0804">Transcription</keyword>
<dbReference type="SUPFAM" id="SSF46785">
    <property type="entry name" value="Winged helix' DNA-binding domain"/>
    <property type="match status" value="1"/>
</dbReference>
<evidence type="ECO:0000256" key="5">
    <source>
        <dbReference type="ARBA" id="ARBA00037357"/>
    </source>
</evidence>
<evidence type="ECO:0000256" key="4">
    <source>
        <dbReference type="ARBA" id="ARBA00023163"/>
    </source>
</evidence>
<dbReference type="EMBL" id="JACHFE010000003">
    <property type="protein sequence ID" value="MBB5320985.1"/>
    <property type="molecule type" value="Genomic_DNA"/>
</dbReference>
<dbReference type="InterPro" id="IPR000524">
    <property type="entry name" value="Tscrpt_reg_HTH_GntR"/>
</dbReference>
<evidence type="ECO:0000256" key="1">
    <source>
        <dbReference type="ARBA" id="ARBA00022491"/>
    </source>
</evidence>
<dbReference type="PANTHER" id="PTHR43537:SF34">
    <property type="entry name" value="PYRUVATE DEHYDROGENASE COMPLEX REPRESSOR"/>
    <property type="match status" value="1"/>
</dbReference>
<proteinExistence type="predicted"/>
<dbReference type="AlphaFoldDB" id="A0A840UF09"/>
<keyword evidence="10" id="KW-1185">Reference proteome</keyword>
<dbReference type="Gene3D" id="1.20.120.530">
    <property type="entry name" value="GntR ligand-binding domain-like"/>
    <property type="match status" value="1"/>
</dbReference>
<dbReference type="Pfam" id="PF00392">
    <property type="entry name" value="GntR"/>
    <property type="match status" value="1"/>
</dbReference>
<dbReference type="PROSITE" id="PS50949">
    <property type="entry name" value="HTH_GNTR"/>
    <property type="match status" value="1"/>
</dbReference>
<sequence>MTINRIAPKRIADTIVEQLETMILEGTLSPGERLPPERALAETFGVSRPSLREAIQRLVTRGLLRSRQGGGNFVTENLGASFSDPLVELLESRPDAHRDLLEFRRTLEADCAYYAALRATEVDRRNLADAWKALKTCYQKPAPGDVVAEGIADARFHMAIAEASHNLVLLHTMRGLFSMLKRNIVTNIGGMNARQAQTRQGLMDQHDALYTAIAEGRADDARAIAGSHIEFVQQAISEHTESERRRQRALRRESHSATGEKQA</sequence>